<protein>
    <submittedName>
        <fullName evidence="1">Uncharacterized protein</fullName>
    </submittedName>
</protein>
<organism evidence="1 2">
    <name type="scientific">Adineta steineri</name>
    <dbReference type="NCBI Taxonomy" id="433720"/>
    <lineage>
        <taxon>Eukaryota</taxon>
        <taxon>Metazoa</taxon>
        <taxon>Spiralia</taxon>
        <taxon>Gnathifera</taxon>
        <taxon>Rotifera</taxon>
        <taxon>Eurotatoria</taxon>
        <taxon>Bdelloidea</taxon>
        <taxon>Adinetida</taxon>
        <taxon>Adinetidae</taxon>
        <taxon>Adineta</taxon>
    </lineage>
</organism>
<proteinExistence type="predicted"/>
<dbReference type="OrthoDB" id="10340371at2759"/>
<sequence>MCTQSYDIPKISVKDNEMKDLLKYLYQNELILKENGAIKLIATSTFKNLLKTT</sequence>
<accession>A0A814V950</accession>
<evidence type="ECO:0000313" key="2">
    <source>
        <dbReference type="Proteomes" id="UP000663891"/>
    </source>
</evidence>
<dbReference type="EMBL" id="CAJNON010000306">
    <property type="protein sequence ID" value="CAF1183730.1"/>
    <property type="molecule type" value="Genomic_DNA"/>
</dbReference>
<reference evidence="1" key="1">
    <citation type="submission" date="2021-02" db="EMBL/GenBank/DDBJ databases">
        <authorList>
            <person name="Nowell W R."/>
        </authorList>
    </citation>
    <scope>NUCLEOTIDE SEQUENCE</scope>
</reference>
<gene>
    <name evidence="1" type="ORF">VCS650_LOCUS24641</name>
</gene>
<dbReference type="Proteomes" id="UP000663891">
    <property type="component" value="Unassembled WGS sequence"/>
</dbReference>
<comment type="caution">
    <text evidence="1">The sequence shown here is derived from an EMBL/GenBank/DDBJ whole genome shotgun (WGS) entry which is preliminary data.</text>
</comment>
<name>A0A814V950_9BILA</name>
<feature type="non-terminal residue" evidence="1">
    <location>
        <position position="53"/>
    </location>
</feature>
<evidence type="ECO:0000313" key="1">
    <source>
        <dbReference type="EMBL" id="CAF1183730.1"/>
    </source>
</evidence>
<dbReference type="AlphaFoldDB" id="A0A814V950"/>